<dbReference type="PANTHER" id="PTHR11092:SF0">
    <property type="entry name" value="EPIMERASE FAMILY PROTEIN SDR39U1"/>
    <property type="match status" value="1"/>
</dbReference>
<gene>
    <name evidence="4" type="primary">yfhF</name>
    <name evidence="4" type="ORF">BT1A1_2832</name>
</gene>
<evidence type="ECO:0000313" key="4">
    <source>
        <dbReference type="EMBL" id="CEE02625.1"/>
    </source>
</evidence>
<dbReference type="AlphaFoldDB" id="A0A090J412"/>
<dbReference type="InterPro" id="IPR036291">
    <property type="entry name" value="NAD(P)-bd_dom_sf"/>
</dbReference>
<proteinExistence type="inferred from homology"/>
<dbReference type="Gene3D" id="3.40.50.720">
    <property type="entry name" value="NAD(P)-binding Rossmann-like Domain"/>
    <property type="match status" value="1"/>
</dbReference>
<protein>
    <submittedName>
        <fullName evidence="4">Epimerase family protein YfhF</fullName>
    </submittedName>
</protein>
<comment type="similarity">
    <text evidence="1">Belongs to the NAD(P)-dependent epimerase/dehydratase family. SDR39U1 subfamily.</text>
</comment>
<reference evidence="4 5" key="1">
    <citation type="submission" date="2014-07" db="EMBL/GenBank/DDBJ databases">
        <authorList>
            <person name="Wibberg Daniel"/>
        </authorList>
    </citation>
    <scope>NUCLEOTIDE SEQUENCE [LARGE SCALE GENOMIC DNA]</scope>
</reference>
<feature type="domain" description="NAD-dependent epimerase/dehydratase" evidence="2">
    <location>
        <begin position="3"/>
        <end position="218"/>
    </location>
</feature>
<dbReference type="SUPFAM" id="SSF51735">
    <property type="entry name" value="NAD(P)-binding Rossmann-fold domains"/>
    <property type="match status" value="1"/>
</dbReference>
<feature type="domain" description="DUF1731" evidence="3">
    <location>
        <begin position="251"/>
        <end position="297"/>
    </location>
</feature>
<keyword evidence="5" id="KW-1185">Reference proteome</keyword>
<name>A0A090J412_9BACI</name>
<evidence type="ECO:0000256" key="1">
    <source>
        <dbReference type="ARBA" id="ARBA00009353"/>
    </source>
</evidence>
<dbReference type="InterPro" id="IPR010099">
    <property type="entry name" value="SDR39U1"/>
</dbReference>
<dbReference type="Pfam" id="PF08338">
    <property type="entry name" value="DUF1731"/>
    <property type="match status" value="1"/>
</dbReference>
<dbReference type="EMBL" id="CCRF01000080">
    <property type="protein sequence ID" value="CEE02625.1"/>
    <property type="molecule type" value="Genomic_DNA"/>
</dbReference>
<dbReference type="PANTHER" id="PTHR11092">
    <property type="entry name" value="SUGAR NUCLEOTIDE EPIMERASE RELATED"/>
    <property type="match status" value="1"/>
</dbReference>
<dbReference type="NCBIfam" id="TIGR01777">
    <property type="entry name" value="yfcH"/>
    <property type="match status" value="1"/>
</dbReference>
<dbReference type="CDD" id="cd05242">
    <property type="entry name" value="SDR_a8"/>
    <property type="match status" value="1"/>
</dbReference>
<evidence type="ECO:0000259" key="3">
    <source>
        <dbReference type="Pfam" id="PF08338"/>
    </source>
</evidence>
<dbReference type="InterPro" id="IPR001509">
    <property type="entry name" value="Epimerase_deHydtase"/>
</dbReference>
<dbReference type="InterPro" id="IPR013549">
    <property type="entry name" value="DUF1731"/>
</dbReference>
<evidence type="ECO:0000259" key="2">
    <source>
        <dbReference type="Pfam" id="PF01370"/>
    </source>
</evidence>
<dbReference type="Proteomes" id="UP000040576">
    <property type="component" value="Unassembled WGS sequence"/>
</dbReference>
<evidence type="ECO:0000313" key="5">
    <source>
        <dbReference type="Proteomes" id="UP000040576"/>
    </source>
</evidence>
<sequence>MKIVIAGGRGFIGNKLTNFLIQQGHEIIVLTRSGNSLCSNVEYVTWLNGSSNLEEKLENTDVYINLAGVSINDGRWTKKHQKEIYQSRMEATEELLRIIKLLPQKPAILINASAVGIYPSSFDAIYTEKSSDKSNDFLAKTVIDWEKKAKEAEQFGIRTVFMRFGVVLGNDGGALPLMTLPYKLFAGGTVGSGKQWVSWIHVIDAVRAIVFVMENDRVRGPVNVVAPNPVRMEELGRTISFVLRRPHWFPAPSFLLKLVLGEKSKLVLEGQKVLPSVLLDEGFEFEFPTVEKALKDLLVKK</sequence>
<organism evidence="4 5">
    <name type="scientific">Caldibacillus thermoamylovorans</name>
    <dbReference type="NCBI Taxonomy" id="35841"/>
    <lineage>
        <taxon>Bacteria</taxon>
        <taxon>Bacillati</taxon>
        <taxon>Bacillota</taxon>
        <taxon>Bacilli</taxon>
        <taxon>Bacillales</taxon>
        <taxon>Bacillaceae</taxon>
        <taxon>Caldibacillus</taxon>
    </lineage>
</organism>
<dbReference type="RefSeq" id="WP_034772319.1">
    <property type="nucleotide sequence ID" value="NZ_CCRF01000080.1"/>
</dbReference>
<accession>A0A090J412</accession>
<dbReference type="Pfam" id="PF01370">
    <property type="entry name" value="Epimerase"/>
    <property type="match status" value="1"/>
</dbReference>